<comment type="caution">
    <text evidence="3">The sequence shown here is derived from an EMBL/GenBank/DDBJ whole genome shotgun (WGS) entry which is preliminary data.</text>
</comment>
<dbReference type="Proteomes" id="UP000217199">
    <property type="component" value="Unassembled WGS sequence"/>
</dbReference>
<dbReference type="EMBL" id="NBII01000003">
    <property type="protein sequence ID" value="PAV20299.1"/>
    <property type="molecule type" value="Genomic_DNA"/>
</dbReference>
<feature type="transmembrane region" description="Helical" evidence="1">
    <location>
        <begin position="20"/>
        <end position="38"/>
    </location>
</feature>
<accession>A0A286UL94</accession>
<protein>
    <recommendedName>
        <fullName evidence="2">Distal membrane-arm assembly complex protein 1-like domain-containing protein</fullName>
    </recommendedName>
</protein>
<feature type="transmembrane region" description="Helical" evidence="1">
    <location>
        <begin position="50"/>
        <end position="70"/>
    </location>
</feature>
<name>A0A286UL94_9AGAM</name>
<dbReference type="InterPro" id="IPR028036">
    <property type="entry name" value="DMAC1-like_dom"/>
</dbReference>
<reference evidence="3 4" key="1">
    <citation type="journal article" date="2017" name="Mol. Ecol.">
        <title>Comparative and population genomic landscape of Phellinus noxius: A hypervariable fungus causing root rot in trees.</title>
        <authorList>
            <person name="Chung C.L."/>
            <person name="Lee T.J."/>
            <person name="Akiba M."/>
            <person name="Lee H.H."/>
            <person name="Kuo T.H."/>
            <person name="Liu D."/>
            <person name="Ke H.M."/>
            <person name="Yokoi T."/>
            <person name="Roa M.B."/>
            <person name="Lu M.J."/>
            <person name="Chang Y.Y."/>
            <person name="Ann P.J."/>
            <person name="Tsai J.N."/>
            <person name="Chen C.Y."/>
            <person name="Tzean S.S."/>
            <person name="Ota Y."/>
            <person name="Hattori T."/>
            <person name="Sahashi N."/>
            <person name="Liou R.F."/>
            <person name="Kikuchi T."/>
            <person name="Tsai I.J."/>
        </authorList>
    </citation>
    <scope>NUCLEOTIDE SEQUENCE [LARGE SCALE GENOMIC DNA]</scope>
    <source>
        <strain evidence="3 4">FFPRI411160</strain>
    </source>
</reference>
<keyword evidence="1" id="KW-0472">Membrane</keyword>
<dbReference type="InParanoid" id="A0A286UL94"/>
<keyword evidence="1" id="KW-1133">Transmembrane helix</keyword>
<evidence type="ECO:0000313" key="4">
    <source>
        <dbReference type="Proteomes" id="UP000217199"/>
    </source>
</evidence>
<keyword evidence="1" id="KW-0812">Transmembrane</keyword>
<dbReference type="OrthoDB" id="6604875at2759"/>
<keyword evidence="4" id="KW-1185">Reference proteome</keyword>
<evidence type="ECO:0000259" key="2">
    <source>
        <dbReference type="Pfam" id="PF15055"/>
    </source>
</evidence>
<dbReference type="Pfam" id="PF15055">
    <property type="entry name" value="DMAC1_Dmo2"/>
    <property type="match status" value="1"/>
</dbReference>
<evidence type="ECO:0000313" key="3">
    <source>
        <dbReference type="EMBL" id="PAV20299.1"/>
    </source>
</evidence>
<gene>
    <name evidence="3" type="ORF">PNOK_0292600</name>
</gene>
<evidence type="ECO:0000256" key="1">
    <source>
        <dbReference type="SAM" id="Phobius"/>
    </source>
</evidence>
<dbReference type="AlphaFoldDB" id="A0A286UL94"/>
<sequence>MSHQATQANKQQRDEYQDCFACKVIGTAALGAVGVYALNQSRSHQPGSVLGKRVMAGIGLCFLAASYGRWNTTMFRSRP</sequence>
<organism evidence="3 4">
    <name type="scientific">Pyrrhoderma noxium</name>
    <dbReference type="NCBI Taxonomy" id="2282107"/>
    <lineage>
        <taxon>Eukaryota</taxon>
        <taxon>Fungi</taxon>
        <taxon>Dikarya</taxon>
        <taxon>Basidiomycota</taxon>
        <taxon>Agaricomycotina</taxon>
        <taxon>Agaricomycetes</taxon>
        <taxon>Hymenochaetales</taxon>
        <taxon>Hymenochaetaceae</taxon>
        <taxon>Pyrrhoderma</taxon>
    </lineage>
</organism>
<feature type="domain" description="Distal membrane-arm assembly complex protein 1-like" evidence="2">
    <location>
        <begin position="18"/>
        <end position="64"/>
    </location>
</feature>
<proteinExistence type="predicted"/>